<protein>
    <submittedName>
        <fullName evidence="16">Hydrogenase small subunit</fullName>
    </submittedName>
</protein>
<dbReference type="GO" id="GO:0051538">
    <property type="term" value="F:3 iron, 4 sulfur cluster binding"/>
    <property type="evidence" value="ECO:0007669"/>
    <property type="project" value="UniProtKB-KW"/>
</dbReference>
<comment type="cofactor">
    <cofactor evidence="2">
        <name>[4Fe-4S] cluster</name>
        <dbReference type="ChEBI" id="CHEBI:49883"/>
    </cofactor>
</comment>
<dbReference type="InterPro" id="IPR001821">
    <property type="entry name" value="NiFe_hydrogenase_ssu"/>
</dbReference>
<keyword evidence="12 13" id="KW-0003">3Fe-4S</keyword>
<dbReference type="GO" id="GO:0009375">
    <property type="term" value="C:ferredoxin hydrogenase complex"/>
    <property type="evidence" value="ECO:0007669"/>
    <property type="project" value="InterPro"/>
</dbReference>
<evidence type="ECO:0000256" key="10">
    <source>
        <dbReference type="ARBA" id="ARBA00023004"/>
    </source>
</evidence>
<dbReference type="STRING" id="1121298.SAMN05444401_3707"/>
<keyword evidence="10 13" id="KW-0408">Iron</keyword>
<evidence type="ECO:0000259" key="15">
    <source>
        <dbReference type="Pfam" id="PF14720"/>
    </source>
</evidence>
<accession>A0A1M6LMH5</accession>
<name>A0A1M6LMH5_9CLOT</name>
<dbReference type="InterPro" id="IPR006137">
    <property type="entry name" value="NADH_UbQ_OxRdtase-like_20kDa"/>
</dbReference>
<sequence length="291" mass="32038">MENIISCPLIQKNNHMAMTMVDEALESIKSSKKKKINALWIEATGCSGNIISLLDAKDPDIIYMLNRMVNLTYNNSIMAKEGQDAFNEFMKTLDTEFILMVDGAVALKNKGRYNIIARHNGQDITALDAILMAGSRAKYVLAVGTCASHGGISAARPNPAECVDVSKVLSRKVINLPGCPCNPRWLIGTLAHIITKGTPELDNLNRPILFYGTTIHDRCTRRSFFDKGIFATKLGEESCMFKLGCRGPVTRTDCPIGQWNGHVNWPIGSNTPCIGCAQAYFPDGMEPFVNY</sequence>
<feature type="binding site" evidence="13">
    <location>
        <position position="179"/>
    </location>
    <ligand>
        <name>[4Fe-4S] cluster</name>
        <dbReference type="ChEBI" id="CHEBI:49883"/>
        <label>1</label>
    </ligand>
</feature>
<feature type="binding site" evidence="13">
    <location>
        <position position="216"/>
    </location>
    <ligand>
        <name>[4Fe-4S] cluster</name>
        <dbReference type="ChEBI" id="CHEBI:49883"/>
        <label>2</label>
    </ligand>
</feature>
<comment type="similarity">
    <text evidence="4">Belongs to the [NiFe]/[NiFeSe] hydrogenase small subunit family.</text>
</comment>
<evidence type="ECO:0000256" key="6">
    <source>
        <dbReference type="ARBA" id="ARBA00022485"/>
    </source>
</evidence>
<feature type="domain" description="Cytochrome-c3 hydrogenase C-terminal" evidence="15">
    <location>
        <begin position="211"/>
        <end position="288"/>
    </location>
</feature>
<keyword evidence="8" id="KW-0732">Signal</keyword>
<feature type="binding site" evidence="13">
    <location>
        <position position="146"/>
    </location>
    <ligand>
        <name>[4Fe-4S] cluster</name>
        <dbReference type="ChEBI" id="CHEBI:49883"/>
        <label>1</label>
    </ligand>
</feature>
<dbReference type="SUPFAM" id="SSF56770">
    <property type="entry name" value="HydA/Nqo6-like"/>
    <property type="match status" value="1"/>
</dbReference>
<keyword evidence="17" id="KW-1185">Reference proteome</keyword>
<proteinExistence type="inferred from homology"/>
<dbReference type="Gene3D" id="3.40.50.700">
    <property type="entry name" value="NADH:ubiquinone oxidoreductase-like, 20kDa subunit"/>
    <property type="match status" value="1"/>
</dbReference>
<evidence type="ECO:0000256" key="7">
    <source>
        <dbReference type="ARBA" id="ARBA00022723"/>
    </source>
</evidence>
<comment type="cofactor">
    <cofactor evidence="1">
        <name>[3Fe-4S] cluster</name>
        <dbReference type="ChEBI" id="CHEBI:21137"/>
    </cofactor>
</comment>
<dbReference type="NCBIfam" id="TIGR00391">
    <property type="entry name" value="hydA"/>
    <property type="match status" value="1"/>
</dbReference>
<evidence type="ECO:0000313" key="17">
    <source>
        <dbReference type="Proteomes" id="UP000184080"/>
    </source>
</evidence>
<comment type="subunit">
    <text evidence="5">Heterodimer of a large and a small subunit.</text>
</comment>
<feature type="binding site" evidence="13">
    <location>
        <position position="254"/>
    </location>
    <ligand>
        <name>[3Fe-4S] cluster</name>
        <dbReference type="ChEBI" id="CHEBI:21137"/>
    </ligand>
</feature>
<dbReference type="InterPro" id="IPR037148">
    <property type="entry name" value="NiFe-Hase_small_C_sf"/>
</dbReference>
<dbReference type="InterPro" id="IPR027394">
    <property type="entry name" value="Cytochrome-c3_hydrogenase_C"/>
</dbReference>
<dbReference type="GO" id="GO:0016020">
    <property type="term" value="C:membrane"/>
    <property type="evidence" value="ECO:0007669"/>
    <property type="project" value="TreeGrafter"/>
</dbReference>
<dbReference type="Proteomes" id="UP000184080">
    <property type="component" value="Unassembled WGS sequence"/>
</dbReference>
<evidence type="ECO:0000259" key="14">
    <source>
        <dbReference type="Pfam" id="PF01058"/>
    </source>
</evidence>
<keyword evidence="9" id="KW-0560">Oxidoreductase</keyword>
<feature type="binding site" evidence="13">
    <location>
        <position position="273"/>
    </location>
    <ligand>
        <name>[3Fe-4S] cluster</name>
        <dbReference type="ChEBI" id="CHEBI:21137"/>
    </ligand>
</feature>
<gene>
    <name evidence="16" type="ORF">SAMN05444401_3707</name>
</gene>
<dbReference type="Gene3D" id="4.10.480.10">
    <property type="entry name" value="Cytochrome-c3 hydrogenase, C-terminal domain"/>
    <property type="match status" value="1"/>
</dbReference>
<dbReference type="EMBL" id="FQZO01000007">
    <property type="protein sequence ID" value="SHJ72397.1"/>
    <property type="molecule type" value="Genomic_DNA"/>
</dbReference>
<feature type="domain" description="NADH:ubiquinone oxidoreductase-like 20kDa subunit" evidence="14">
    <location>
        <begin position="46"/>
        <end position="193"/>
    </location>
</feature>
<keyword evidence="11 13" id="KW-0411">Iron-sulfur</keyword>
<evidence type="ECO:0000256" key="4">
    <source>
        <dbReference type="ARBA" id="ARBA00006605"/>
    </source>
</evidence>
<evidence type="ECO:0000256" key="9">
    <source>
        <dbReference type="ARBA" id="ARBA00023002"/>
    </source>
</evidence>
<feature type="binding site" evidence="13">
    <location>
        <position position="46"/>
    </location>
    <ligand>
        <name>[4Fe-4S] cluster</name>
        <dbReference type="ChEBI" id="CHEBI:49883"/>
        <label>1</label>
    </ligand>
</feature>
<dbReference type="PIRSF" id="PIRSF000310">
    <property type="entry name" value="NiFe_hyd_ssu"/>
    <property type="match status" value="1"/>
</dbReference>
<dbReference type="GO" id="GO:0009061">
    <property type="term" value="P:anaerobic respiration"/>
    <property type="evidence" value="ECO:0007669"/>
    <property type="project" value="TreeGrafter"/>
</dbReference>
<dbReference type="GO" id="GO:0030313">
    <property type="term" value="C:cell envelope"/>
    <property type="evidence" value="ECO:0007669"/>
    <property type="project" value="UniProtKB-SubCell"/>
</dbReference>
<evidence type="ECO:0000256" key="2">
    <source>
        <dbReference type="ARBA" id="ARBA00001966"/>
    </source>
</evidence>
<dbReference type="GO" id="GO:0046872">
    <property type="term" value="F:metal ion binding"/>
    <property type="evidence" value="ECO:0007669"/>
    <property type="project" value="UniProtKB-KW"/>
</dbReference>
<dbReference type="GO" id="GO:0044569">
    <property type="term" value="C:[Ni-Fe] hydrogenase complex"/>
    <property type="evidence" value="ECO:0007669"/>
    <property type="project" value="TreeGrafter"/>
</dbReference>
<dbReference type="GO" id="GO:0051539">
    <property type="term" value="F:4 iron, 4 sulfur cluster binding"/>
    <property type="evidence" value="ECO:0007669"/>
    <property type="project" value="UniProtKB-KW"/>
</dbReference>
<evidence type="ECO:0000256" key="5">
    <source>
        <dbReference type="ARBA" id="ARBA00011771"/>
    </source>
</evidence>
<evidence type="ECO:0000313" key="16">
    <source>
        <dbReference type="EMBL" id="SHJ72397.1"/>
    </source>
</evidence>
<dbReference type="Pfam" id="PF14720">
    <property type="entry name" value="NiFe_hyd_SSU_C"/>
    <property type="match status" value="1"/>
</dbReference>
<feature type="binding site" evidence="13">
    <location>
        <position position="219"/>
    </location>
    <ligand>
        <name>[4Fe-4S] cluster</name>
        <dbReference type="ChEBI" id="CHEBI:49883"/>
        <label>2</label>
    </ligand>
</feature>
<dbReference type="GO" id="GO:0008901">
    <property type="term" value="F:ferredoxin hydrogenase activity"/>
    <property type="evidence" value="ECO:0007669"/>
    <property type="project" value="InterPro"/>
</dbReference>
<dbReference type="InterPro" id="IPR037024">
    <property type="entry name" value="NiFe_Hase_small_N_sf"/>
</dbReference>
<evidence type="ECO:0000256" key="13">
    <source>
        <dbReference type="PIRSR" id="PIRSR000310-1"/>
    </source>
</evidence>
<keyword evidence="7 13" id="KW-0479">Metal-binding</keyword>
<reference evidence="16 17" key="1">
    <citation type="submission" date="2016-11" db="EMBL/GenBank/DDBJ databases">
        <authorList>
            <person name="Jaros S."/>
            <person name="Januszkiewicz K."/>
            <person name="Wedrychowicz H."/>
        </authorList>
    </citation>
    <scope>NUCLEOTIDE SEQUENCE [LARGE SCALE GENOMIC DNA]</scope>
    <source>
        <strain evidence="16 17">DSM 21864</strain>
    </source>
</reference>
<evidence type="ECO:0000256" key="8">
    <source>
        <dbReference type="ARBA" id="ARBA00022729"/>
    </source>
</evidence>
<dbReference type="AlphaFoldDB" id="A0A1M6LMH5"/>
<dbReference type="PANTHER" id="PTHR30013:SF7">
    <property type="entry name" value="HYDROGENASE-2 SMALL CHAIN"/>
    <property type="match status" value="1"/>
</dbReference>
<dbReference type="PRINTS" id="PR00614">
    <property type="entry name" value="NIHGNASESMLL"/>
</dbReference>
<dbReference type="Pfam" id="PF01058">
    <property type="entry name" value="Oxidored_q6"/>
    <property type="match status" value="1"/>
</dbReference>
<feature type="binding site" evidence="13">
    <location>
        <position position="239"/>
    </location>
    <ligand>
        <name>[4Fe-4S] cluster</name>
        <dbReference type="ChEBI" id="CHEBI:49883"/>
        <label>2</label>
    </ligand>
</feature>
<keyword evidence="6 13" id="KW-0004">4Fe-4S</keyword>
<comment type="subcellular location">
    <subcellularLocation>
        <location evidence="3">Cell envelope</location>
    </subcellularLocation>
</comment>
<feature type="binding site" evidence="13">
    <location>
        <position position="245"/>
    </location>
    <ligand>
        <name>[4Fe-4S] cluster</name>
        <dbReference type="ChEBI" id="CHEBI:49883"/>
        <label>2</label>
    </ligand>
</feature>
<evidence type="ECO:0000256" key="12">
    <source>
        <dbReference type="ARBA" id="ARBA00023291"/>
    </source>
</evidence>
<dbReference type="GO" id="GO:0009055">
    <property type="term" value="F:electron transfer activity"/>
    <property type="evidence" value="ECO:0007669"/>
    <property type="project" value="TreeGrafter"/>
</dbReference>
<feature type="binding site" evidence="13">
    <location>
        <position position="276"/>
    </location>
    <ligand>
        <name>[3Fe-4S] cluster</name>
        <dbReference type="ChEBI" id="CHEBI:21137"/>
    </ligand>
</feature>
<organism evidence="16 17">
    <name type="scientific">Clostridium amylolyticum</name>
    <dbReference type="NCBI Taxonomy" id="1121298"/>
    <lineage>
        <taxon>Bacteria</taxon>
        <taxon>Bacillati</taxon>
        <taxon>Bacillota</taxon>
        <taxon>Clostridia</taxon>
        <taxon>Eubacteriales</taxon>
        <taxon>Clostridiaceae</taxon>
        <taxon>Clostridium</taxon>
    </lineage>
</organism>
<evidence type="ECO:0000256" key="3">
    <source>
        <dbReference type="ARBA" id="ARBA00004196"/>
    </source>
</evidence>
<evidence type="ECO:0000256" key="11">
    <source>
        <dbReference type="ARBA" id="ARBA00023014"/>
    </source>
</evidence>
<evidence type="ECO:0000256" key="1">
    <source>
        <dbReference type="ARBA" id="ARBA00001927"/>
    </source>
</evidence>
<dbReference type="PANTHER" id="PTHR30013">
    <property type="entry name" value="NIFE / NIFESE HYDROGENASE SMALL SUBUNIT FAMILY MEMBER"/>
    <property type="match status" value="1"/>
</dbReference>